<dbReference type="PIRSF" id="PIRSF001235">
    <property type="entry name" value="Amidase_carbamoylase"/>
    <property type="match status" value="1"/>
</dbReference>
<keyword evidence="3" id="KW-1185">Reference proteome</keyword>
<dbReference type="Proteomes" id="UP000689967">
    <property type="component" value="Unassembled WGS sequence"/>
</dbReference>
<reference evidence="2 3" key="1">
    <citation type="submission" date="2021-01" db="EMBL/GenBank/DDBJ databases">
        <title>Roseomonas sp. nov, a bacterium isolated from an oil production mixture in Yumen Oilfield.</title>
        <authorList>
            <person name="Wu D."/>
        </authorList>
    </citation>
    <scope>NUCLEOTIDE SEQUENCE [LARGE SCALE GENOMIC DNA]</scope>
    <source>
        <strain evidence="2 3">ROY-5-3</strain>
    </source>
</reference>
<evidence type="ECO:0000313" key="3">
    <source>
        <dbReference type="Proteomes" id="UP000689967"/>
    </source>
</evidence>
<dbReference type="NCBIfam" id="TIGR01879">
    <property type="entry name" value="hydantase"/>
    <property type="match status" value="1"/>
</dbReference>
<accession>A0ABS6HHK7</accession>
<keyword evidence="1 2" id="KW-0378">Hydrolase</keyword>
<gene>
    <name evidence="2" type="ORF">JJQ90_25750</name>
</gene>
<dbReference type="InterPro" id="IPR002933">
    <property type="entry name" value="Peptidase_M20"/>
</dbReference>
<protein>
    <submittedName>
        <fullName evidence="2">Zn-dependent hydrolase</fullName>
    </submittedName>
</protein>
<dbReference type="PANTHER" id="PTHR32494:SF5">
    <property type="entry name" value="ALLANTOATE AMIDOHYDROLASE"/>
    <property type="match status" value="1"/>
</dbReference>
<organism evidence="2 3">
    <name type="scientific">Falsiroseomonas oleicola</name>
    <dbReference type="NCBI Taxonomy" id="2801474"/>
    <lineage>
        <taxon>Bacteria</taxon>
        <taxon>Pseudomonadati</taxon>
        <taxon>Pseudomonadota</taxon>
        <taxon>Alphaproteobacteria</taxon>
        <taxon>Acetobacterales</taxon>
        <taxon>Roseomonadaceae</taxon>
        <taxon>Falsiroseomonas</taxon>
    </lineage>
</organism>
<sequence>MDLPGAPPLPRIAPDLAELAGRLFAEMRATDHDGTGITRETYGPAETLAMRRIEAVAREAGLGIAWDAAGNLHITLPGTDPTLPAAACGSHLDSVPQGGNFDGAAGVIAGLLALLGAQRAGPRARSLKLLVLRGEESAWYGRPYLGSSALFGSFDPKWLDLPCLQDPSLKLRDAMAREGADVAVVEARQRLLAPQSLSHFVELHIEQGPVMVARGVPVGLVSGIRGNFRHPAARCLGEAAHSGAVPRWLRRDAVLGAADLAMRLDATWRTLLERGEDLVMTFGIFTTDPREHAMTRVPGEVRFTLEYRSESERTLEDFWQLAEAEASEIARERRVRIELGSAVRTPPAVMDARLLALAQRICTEGDMPHEVLASGAGHDAAIFANAGVPSAMVFVRNEHGSHNPHEAMDMADFLEGAAVLQAILLQGAEALRA</sequence>
<dbReference type="EMBL" id="JAERQM010000012">
    <property type="protein sequence ID" value="MBU8547148.1"/>
    <property type="molecule type" value="Genomic_DNA"/>
</dbReference>
<dbReference type="Pfam" id="PF01546">
    <property type="entry name" value="Peptidase_M20"/>
    <property type="match status" value="1"/>
</dbReference>
<proteinExistence type="predicted"/>
<dbReference type="RefSeq" id="WP_216879174.1">
    <property type="nucleotide sequence ID" value="NZ_JAERQM010000012.1"/>
</dbReference>
<dbReference type="InterPro" id="IPR010158">
    <property type="entry name" value="Amidase_Cbmase"/>
</dbReference>
<name>A0ABS6HHK7_9PROT</name>
<evidence type="ECO:0000313" key="2">
    <source>
        <dbReference type="EMBL" id="MBU8547148.1"/>
    </source>
</evidence>
<dbReference type="GO" id="GO:0016787">
    <property type="term" value="F:hydrolase activity"/>
    <property type="evidence" value="ECO:0007669"/>
    <property type="project" value="UniProtKB-KW"/>
</dbReference>
<evidence type="ECO:0000256" key="1">
    <source>
        <dbReference type="ARBA" id="ARBA00022801"/>
    </source>
</evidence>
<dbReference type="PANTHER" id="PTHR32494">
    <property type="entry name" value="ALLANTOATE DEIMINASE-RELATED"/>
    <property type="match status" value="1"/>
</dbReference>
<comment type="caution">
    <text evidence="2">The sequence shown here is derived from an EMBL/GenBank/DDBJ whole genome shotgun (WGS) entry which is preliminary data.</text>
</comment>